<comment type="caution">
    <text evidence="8">The sequence shown here is derived from an EMBL/GenBank/DDBJ whole genome shotgun (WGS) entry which is preliminary data.</text>
</comment>
<protein>
    <submittedName>
        <fullName evidence="8">MucB/RseB-like sigma(E) regulatory protein</fullName>
    </submittedName>
</protein>
<dbReference type="InterPro" id="IPR033436">
    <property type="entry name" value="MucB/RseB_C"/>
</dbReference>
<accession>A0A4Q7NC04</accession>
<reference evidence="8 9" key="1">
    <citation type="submission" date="2019-02" db="EMBL/GenBank/DDBJ databases">
        <title>Genomic Encyclopedia of Type Strains, Phase IV (KMG-IV): sequencing the most valuable type-strain genomes for metagenomic binning, comparative biology and taxonomic classification.</title>
        <authorList>
            <person name="Goeker M."/>
        </authorList>
    </citation>
    <scope>NUCLEOTIDE SEQUENCE [LARGE SCALE GENOMIC DNA]</scope>
    <source>
        <strain evidence="8 9">K24</strain>
    </source>
</reference>
<dbReference type="InterPro" id="IPR033434">
    <property type="entry name" value="MucB/RseB_N"/>
</dbReference>
<feature type="signal peptide" evidence="5">
    <location>
        <begin position="1"/>
        <end position="30"/>
    </location>
</feature>
<proteinExistence type="inferred from homology"/>
<dbReference type="AlphaFoldDB" id="A0A4Q7NC04"/>
<dbReference type="InterPro" id="IPR038484">
    <property type="entry name" value="MucB/RseB_C_sf"/>
</dbReference>
<dbReference type="Pfam" id="PF03888">
    <property type="entry name" value="MucB_RseB"/>
    <property type="match status" value="1"/>
</dbReference>
<dbReference type="EMBL" id="SGXC01000002">
    <property type="protein sequence ID" value="RZS80380.1"/>
    <property type="molecule type" value="Genomic_DNA"/>
</dbReference>
<evidence type="ECO:0000259" key="6">
    <source>
        <dbReference type="Pfam" id="PF03888"/>
    </source>
</evidence>
<dbReference type="PANTHER" id="PTHR38782:SF1">
    <property type="entry name" value="SIGMA-E FACTOR REGULATORY PROTEIN RSEB"/>
    <property type="match status" value="1"/>
</dbReference>
<keyword evidence="4" id="KW-0574">Periplasm</keyword>
<evidence type="ECO:0000256" key="1">
    <source>
        <dbReference type="ARBA" id="ARBA00004418"/>
    </source>
</evidence>
<dbReference type="Pfam" id="PF17188">
    <property type="entry name" value="MucB_RseB_C"/>
    <property type="match status" value="1"/>
</dbReference>
<evidence type="ECO:0000313" key="8">
    <source>
        <dbReference type="EMBL" id="RZS80380.1"/>
    </source>
</evidence>
<dbReference type="Gene3D" id="2.50.20.10">
    <property type="entry name" value="Lipoprotein localisation LolA/LolB/LppX"/>
    <property type="match status" value="1"/>
</dbReference>
<comment type="similarity">
    <text evidence="2">Belongs to the RseB family.</text>
</comment>
<dbReference type="PANTHER" id="PTHR38782">
    <property type="match status" value="1"/>
</dbReference>
<dbReference type="Gene3D" id="3.30.200.100">
    <property type="entry name" value="MucB/RseB, C-terminal domain"/>
    <property type="match status" value="1"/>
</dbReference>
<keyword evidence="3 5" id="KW-0732">Signal</keyword>
<organism evidence="8 9">
    <name type="scientific">Pigmentiphaga kullae</name>
    <dbReference type="NCBI Taxonomy" id="151784"/>
    <lineage>
        <taxon>Bacteria</taxon>
        <taxon>Pseudomonadati</taxon>
        <taxon>Pseudomonadota</taxon>
        <taxon>Betaproteobacteria</taxon>
        <taxon>Burkholderiales</taxon>
        <taxon>Alcaligenaceae</taxon>
        <taxon>Pigmentiphaga</taxon>
    </lineage>
</organism>
<feature type="chain" id="PRO_5020749349" evidence="5">
    <location>
        <begin position="31"/>
        <end position="339"/>
    </location>
</feature>
<dbReference type="InterPro" id="IPR005588">
    <property type="entry name" value="MucB_RseB"/>
</dbReference>
<dbReference type="RefSeq" id="WP_242621459.1">
    <property type="nucleotide sequence ID" value="NZ_SGXC01000002.1"/>
</dbReference>
<keyword evidence="9" id="KW-1185">Reference proteome</keyword>
<evidence type="ECO:0000256" key="2">
    <source>
        <dbReference type="ARBA" id="ARBA00008150"/>
    </source>
</evidence>
<dbReference type="CDD" id="cd16327">
    <property type="entry name" value="RseB"/>
    <property type="match status" value="1"/>
</dbReference>
<feature type="domain" description="MucB/RseB C-terminal" evidence="7">
    <location>
        <begin position="237"/>
        <end position="329"/>
    </location>
</feature>
<dbReference type="Proteomes" id="UP000292445">
    <property type="component" value="Unassembled WGS sequence"/>
</dbReference>
<name>A0A4Q7NC04_9BURK</name>
<evidence type="ECO:0000256" key="5">
    <source>
        <dbReference type="SAM" id="SignalP"/>
    </source>
</evidence>
<dbReference type="GO" id="GO:0042597">
    <property type="term" value="C:periplasmic space"/>
    <property type="evidence" value="ECO:0007669"/>
    <property type="project" value="UniProtKB-SubCell"/>
</dbReference>
<dbReference type="PIRSF" id="PIRSF005427">
    <property type="entry name" value="RseB"/>
    <property type="match status" value="1"/>
</dbReference>
<evidence type="ECO:0000256" key="4">
    <source>
        <dbReference type="ARBA" id="ARBA00022764"/>
    </source>
</evidence>
<gene>
    <name evidence="8" type="ORF">EV675_2980</name>
</gene>
<sequence>MSEVSRSAVVWSTRSLAFAMLCLVTIASQAQSPAPAAPADGTGLLQRIQASARELNYSGVFAYQQGASMQSSRITHVYDGKSEHERLELLDGQPLEFLRKDDEIQCLLPQKRAILIETRTARDRFPGLMIGGPEQLGEHYDVSVEAQPERVADRDCQVITLRPRDGDRYGYRLCADSSSGLLLRAQTLSPEDDVVEQVAFIALQVGADVDRKQLKPRWKTEGWRVVRTQLKPVKLADLGWKVGEPMGFHRMMEVQRSMGGKPDVKQVMLSDGLAAISVFIEPYSESHPRQVGPGARGAINVVGRRLGDHWITVLGEAPLGTIQQIADSISYTPVAARKP</sequence>
<evidence type="ECO:0000313" key="9">
    <source>
        <dbReference type="Proteomes" id="UP000292445"/>
    </source>
</evidence>
<comment type="subcellular location">
    <subcellularLocation>
        <location evidence="1">Periplasm</location>
    </subcellularLocation>
</comment>
<evidence type="ECO:0000259" key="7">
    <source>
        <dbReference type="Pfam" id="PF17188"/>
    </source>
</evidence>
<feature type="domain" description="MucB/RseB N-terminal" evidence="6">
    <location>
        <begin position="43"/>
        <end position="217"/>
    </location>
</feature>
<evidence type="ECO:0000256" key="3">
    <source>
        <dbReference type="ARBA" id="ARBA00022729"/>
    </source>
</evidence>